<dbReference type="SUPFAM" id="SSF56112">
    <property type="entry name" value="Protein kinase-like (PK-like)"/>
    <property type="match status" value="1"/>
</dbReference>
<gene>
    <name evidence="7" type="ORF">B4U80_02052</name>
</gene>
<keyword evidence="4" id="KW-0067">ATP-binding</keyword>
<evidence type="ECO:0000256" key="1">
    <source>
        <dbReference type="ARBA" id="ARBA00022679"/>
    </source>
</evidence>
<dbReference type="Gene3D" id="1.10.510.10">
    <property type="entry name" value="Transferase(Phosphotransferase) domain 1"/>
    <property type="match status" value="1"/>
</dbReference>
<evidence type="ECO:0000256" key="5">
    <source>
        <dbReference type="ARBA" id="ARBA00023137"/>
    </source>
</evidence>
<keyword evidence="8" id="KW-1185">Reference proteome</keyword>
<dbReference type="GO" id="GO:0005886">
    <property type="term" value="C:plasma membrane"/>
    <property type="evidence" value="ECO:0007669"/>
    <property type="project" value="TreeGrafter"/>
</dbReference>
<protein>
    <submittedName>
        <fullName evidence="7">Tyrosine-protein kinase Src42A-like protein</fullName>
    </submittedName>
</protein>
<dbReference type="GO" id="GO:0007169">
    <property type="term" value="P:cell surface receptor protein tyrosine kinase signaling pathway"/>
    <property type="evidence" value="ECO:0007669"/>
    <property type="project" value="TreeGrafter"/>
</dbReference>
<keyword evidence="1" id="KW-0808">Transferase</keyword>
<dbReference type="EMBL" id="NCKV01013277">
    <property type="protein sequence ID" value="RWS21192.1"/>
    <property type="molecule type" value="Genomic_DNA"/>
</dbReference>
<dbReference type="InterPro" id="IPR020635">
    <property type="entry name" value="Tyr_kinase_cat_dom"/>
</dbReference>
<dbReference type="FunFam" id="1.10.510.10:FF:000554">
    <property type="entry name" value="Predicted protein"/>
    <property type="match status" value="1"/>
</dbReference>
<keyword evidence="3 7" id="KW-0418">Kinase</keyword>
<dbReference type="Pfam" id="PF07714">
    <property type="entry name" value="PK_Tyr_Ser-Thr"/>
    <property type="match status" value="1"/>
</dbReference>
<sequence length="199" mass="22718">MVNGSLLHFLRGPGKNTTLSKLIDFGSQIAAGMAYLESHNFIHRDLAARNILVSKERTVKVADFGLARFTNENVYEVKEGTKVPIKWTAPESILTGLFTIKSDVWSFGVVLYEIISYGNTPYATLSNTDTLRFLKSGKRLECPENCPQDLYEHVMLKCWNWEPVNRPTFDSLQYLLEDLQLKPDYREPNLMYNSQSTSL</sequence>
<accession>A0A443S0X5</accession>
<dbReference type="AlphaFoldDB" id="A0A443S0X5"/>
<dbReference type="PANTHER" id="PTHR24416:SF611">
    <property type="entry name" value="TYROSINE-PROTEIN KINASE TRANSMEMBRANE RECEPTOR ROR"/>
    <property type="match status" value="1"/>
</dbReference>
<dbReference type="PANTHER" id="PTHR24416">
    <property type="entry name" value="TYROSINE-PROTEIN KINASE RECEPTOR"/>
    <property type="match status" value="1"/>
</dbReference>
<dbReference type="SMART" id="SM00219">
    <property type="entry name" value="TyrKc"/>
    <property type="match status" value="1"/>
</dbReference>
<organism evidence="7 8">
    <name type="scientific">Leptotrombidium deliense</name>
    <dbReference type="NCBI Taxonomy" id="299467"/>
    <lineage>
        <taxon>Eukaryota</taxon>
        <taxon>Metazoa</taxon>
        <taxon>Ecdysozoa</taxon>
        <taxon>Arthropoda</taxon>
        <taxon>Chelicerata</taxon>
        <taxon>Arachnida</taxon>
        <taxon>Acari</taxon>
        <taxon>Acariformes</taxon>
        <taxon>Trombidiformes</taxon>
        <taxon>Prostigmata</taxon>
        <taxon>Anystina</taxon>
        <taxon>Parasitengona</taxon>
        <taxon>Trombiculoidea</taxon>
        <taxon>Trombiculidae</taxon>
        <taxon>Leptotrombidium</taxon>
    </lineage>
</organism>
<dbReference type="VEuPathDB" id="VectorBase:LDEU010848"/>
<dbReference type="PROSITE" id="PS50011">
    <property type="entry name" value="PROTEIN_KINASE_DOM"/>
    <property type="match status" value="1"/>
</dbReference>
<dbReference type="InterPro" id="IPR000719">
    <property type="entry name" value="Prot_kinase_dom"/>
</dbReference>
<dbReference type="InterPro" id="IPR050122">
    <property type="entry name" value="RTK"/>
</dbReference>
<dbReference type="GO" id="GO:0005524">
    <property type="term" value="F:ATP binding"/>
    <property type="evidence" value="ECO:0007669"/>
    <property type="project" value="UniProtKB-KW"/>
</dbReference>
<evidence type="ECO:0000313" key="8">
    <source>
        <dbReference type="Proteomes" id="UP000288716"/>
    </source>
</evidence>
<evidence type="ECO:0000256" key="4">
    <source>
        <dbReference type="ARBA" id="ARBA00022840"/>
    </source>
</evidence>
<proteinExistence type="predicted"/>
<keyword evidence="5" id="KW-0829">Tyrosine-protein kinase</keyword>
<feature type="domain" description="Protein kinase" evidence="6">
    <location>
        <begin position="1"/>
        <end position="190"/>
    </location>
</feature>
<evidence type="ECO:0000256" key="3">
    <source>
        <dbReference type="ARBA" id="ARBA00022777"/>
    </source>
</evidence>
<dbReference type="OrthoDB" id="28230at2759"/>
<reference evidence="7 8" key="1">
    <citation type="journal article" date="2018" name="Gigascience">
        <title>Genomes of trombidid mites reveal novel predicted allergens and laterally-transferred genes associated with secondary metabolism.</title>
        <authorList>
            <person name="Dong X."/>
            <person name="Chaisiri K."/>
            <person name="Xia D."/>
            <person name="Armstrong S.D."/>
            <person name="Fang Y."/>
            <person name="Donnelly M.J."/>
            <person name="Kadowaki T."/>
            <person name="McGarry J.W."/>
            <person name="Darby A.C."/>
            <person name="Makepeace B.L."/>
        </authorList>
    </citation>
    <scope>NUCLEOTIDE SEQUENCE [LARGE SCALE GENOMIC DNA]</scope>
    <source>
        <strain evidence="7">UoL-UT</strain>
    </source>
</reference>
<evidence type="ECO:0000259" key="6">
    <source>
        <dbReference type="PROSITE" id="PS50011"/>
    </source>
</evidence>
<keyword evidence="2" id="KW-0547">Nucleotide-binding</keyword>
<dbReference type="Proteomes" id="UP000288716">
    <property type="component" value="Unassembled WGS sequence"/>
</dbReference>
<name>A0A443S0X5_9ACAR</name>
<dbReference type="InterPro" id="IPR001245">
    <property type="entry name" value="Ser-Thr/Tyr_kinase_cat_dom"/>
</dbReference>
<dbReference type="STRING" id="299467.A0A443S0X5"/>
<dbReference type="PRINTS" id="PR00109">
    <property type="entry name" value="TYRKINASE"/>
</dbReference>
<comment type="caution">
    <text evidence="7">The sequence shown here is derived from an EMBL/GenBank/DDBJ whole genome shotgun (WGS) entry which is preliminary data.</text>
</comment>
<dbReference type="InterPro" id="IPR011009">
    <property type="entry name" value="Kinase-like_dom_sf"/>
</dbReference>
<dbReference type="InterPro" id="IPR008266">
    <property type="entry name" value="Tyr_kinase_AS"/>
</dbReference>
<dbReference type="GO" id="GO:0004714">
    <property type="term" value="F:transmembrane receptor protein tyrosine kinase activity"/>
    <property type="evidence" value="ECO:0007669"/>
    <property type="project" value="TreeGrafter"/>
</dbReference>
<dbReference type="PROSITE" id="PS00109">
    <property type="entry name" value="PROTEIN_KINASE_TYR"/>
    <property type="match status" value="1"/>
</dbReference>
<evidence type="ECO:0000256" key="2">
    <source>
        <dbReference type="ARBA" id="ARBA00022741"/>
    </source>
</evidence>
<evidence type="ECO:0000313" key="7">
    <source>
        <dbReference type="EMBL" id="RWS21192.1"/>
    </source>
</evidence>
<dbReference type="GO" id="GO:0043235">
    <property type="term" value="C:receptor complex"/>
    <property type="evidence" value="ECO:0007669"/>
    <property type="project" value="TreeGrafter"/>
</dbReference>